<protein>
    <submittedName>
        <fullName evidence="2">Uncharacterized protein</fullName>
    </submittedName>
</protein>
<proteinExistence type="predicted"/>
<dbReference type="Proteomes" id="UP000095287">
    <property type="component" value="Unplaced"/>
</dbReference>
<name>A0A1I7YI85_9BILA</name>
<organism evidence="1 2">
    <name type="scientific">Steinernema glaseri</name>
    <dbReference type="NCBI Taxonomy" id="37863"/>
    <lineage>
        <taxon>Eukaryota</taxon>
        <taxon>Metazoa</taxon>
        <taxon>Ecdysozoa</taxon>
        <taxon>Nematoda</taxon>
        <taxon>Chromadorea</taxon>
        <taxon>Rhabditida</taxon>
        <taxon>Tylenchina</taxon>
        <taxon>Panagrolaimomorpha</taxon>
        <taxon>Strongyloidoidea</taxon>
        <taxon>Steinernematidae</taxon>
        <taxon>Steinernema</taxon>
    </lineage>
</organism>
<evidence type="ECO:0000313" key="2">
    <source>
        <dbReference type="WBParaSite" id="L893_g16685.t1"/>
    </source>
</evidence>
<dbReference type="AlphaFoldDB" id="A0A1I7YI85"/>
<reference evidence="2" key="1">
    <citation type="submission" date="2016-11" db="UniProtKB">
        <authorList>
            <consortium name="WormBaseParasite"/>
        </authorList>
    </citation>
    <scope>IDENTIFICATION</scope>
</reference>
<dbReference type="WBParaSite" id="L893_g16685.t1">
    <property type="protein sequence ID" value="L893_g16685.t1"/>
    <property type="gene ID" value="L893_g16685"/>
</dbReference>
<keyword evidence="1" id="KW-1185">Reference proteome</keyword>
<evidence type="ECO:0000313" key="1">
    <source>
        <dbReference type="Proteomes" id="UP000095287"/>
    </source>
</evidence>
<accession>A0A1I7YI85</accession>
<sequence>MRSTRVREGKTWRQQTSEVDKILKLQQNSEQHKDKSLDADSMRLKTYCGLRIITTEEYTYGKRRGQRT</sequence>